<feature type="domain" description="Clip" evidence="14">
    <location>
        <begin position="23"/>
        <end position="77"/>
    </location>
</feature>
<keyword evidence="6 11" id="KW-0720">Serine protease</keyword>
<sequence length="853" mass="92824">MTRFLLVTALISYTICYTQGQSLCMTPSGQSGVCILLTNCSPLLEVLKNKNRNDADVKLLRDSLCGYSSNNAPMVCCPNMNSEGDQKCFTPEAQEGTCVDIYKCPTIVKLLSPPLSAENLQFVRNSRCENPNVQNSVCCGPGPTTVTAPNRVCIPTAAPPDPRTECCGLDSSSGNKIFGGNATAIDQYPWLTIIEYKGVKDEKIKLLCGGALISGKYVLTAAHCVLGPVLRIAEPKNVRLGDYNIHNDGQDCVEVEGGGMDCTEGALVVPIEKITPHQGYDPNSPLRRHDIALLRLQTMAPYSDFIRPICLPTSDIANSEPKPSLHAAGWGAVSDMQSSSSVKLHVDLPFLTQSECQPSYNVAKRKVELWNGQICAGGQKGKDSCKGDSGGPLMSDNGRLYDIVGIRLGASCAWRTIPTRQVSVFSLYVTTLSDNMEIAFKICSFAVYLLYMLEIIEAQKPCKVPNGDAGTCINIANCQPLLKLFKKKHQTPHEHMYVQQAYCGGRVPGKHKVCCPPQSTWDTLATNPVLFPRAPAVMPTQTPITNRPLFTNQGPSSPLEPAVLTIPSDELGTRIFPEEANYPEEEDMSTLCGLDTSSANKIVGGGETMIDQYPWLALLEYAGETLSCGGSLISHKHVLTAAHCLSTLVFGKPLKVRLAEYNTTSSPTDFVEQDGGGTDNITVKIIDIKAMYKHPNYNRALKIHDIGLIEMVERVMFSEFIKVICLPDRDFIPKFTPSTNFTIAGWGSTENATESDIKLEVSIPYATCEQRERVQDTDVMGTQICAGGAKGKDSCSGDSGGPLMYEYNDKYYVIGIISFGNRHCGTAGSPATHTNVFQYISWIKNVMSGINKN</sequence>
<dbReference type="PROSITE" id="PS00134">
    <property type="entry name" value="TRYPSIN_HIS"/>
    <property type="match status" value="2"/>
</dbReference>
<evidence type="ECO:0000313" key="16">
    <source>
        <dbReference type="Proteomes" id="UP000838756"/>
    </source>
</evidence>
<keyword evidence="16" id="KW-1185">Reference proteome</keyword>
<keyword evidence="3 11" id="KW-0645">Protease</keyword>
<feature type="signal peptide" evidence="12">
    <location>
        <begin position="1"/>
        <end position="20"/>
    </location>
</feature>
<feature type="chain" id="PRO_5035727093" evidence="12">
    <location>
        <begin position="21"/>
        <end position="853"/>
    </location>
</feature>
<dbReference type="InterPro" id="IPR001254">
    <property type="entry name" value="Trypsin_dom"/>
</dbReference>
<keyword evidence="4 12" id="KW-0732">Signal</keyword>
<gene>
    <name evidence="15" type="primary">jg20033</name>
    <name evidence="15" type="ORF">PAEG_LOCUS9533</name>
</gene>
<dbReference type="GO" id="GO:0004252">
    <property type="term" value="F:serine-type endopeptidase activity"/>
    <property type="evidence" value="ECO:0007669"/>
    <property type="project" value="InterPro"/>
</dbReference>
<name>A0A8S4R323_9NEOP</name>
<dbReference type="AlphaFoldDB" id="A0A8S4R323"/>
<dbReference type="InterPro" id="IPR038565">
    <property type="entry name" value="CLIP_sf"/>
</dbReference>
<keyword evidence="8" id="KW-1015">Disulfide bond</keyword>
<dbReference type="OrthoDB" id="9981647at2759"/>
<dbReference type="Proteomes" id="UP000838756">
    <property type="component" value="Unassembled WGS sequence"/>
</dbReference>
<reference evidence="15" key="1">
    <citation type="submission" date="2022-03" db="EMBL/GenBank/DDBJ databases">
        <authorList>
            <person name="Lindestad O."/>
        </authorList>
    </citation>
    <scope>NUCLEOTIDE SEQUENCE</scope>
</reference>
<dbReference type="PROSITE" id="PS50240">
    <property type="entry name" value="TRYPSIN_DOM"/>
    <property type="match status" value="2"/>
</dbReference>
<dbReference type="PROSITE" id="PS00135">
    <property type="entry name" value="TRYPSIN_SER"/>
    <property type="match status" value="2"/>
</dbReference>
<dbReference type="InterPro" id="IPR033116">
    <property type="entry name" value="TRYPSIN_SER"/>
</dbReference>
<feature type="domain" description="Peptidase S1" evidence="13">
    <location>
        <begin position="602"/>
        <end position="848"/>
    </location>
</feature>
<evidence type="ECO:0000256" key="7">
    <source>
        <dbReference type="ARBA" id="ARBA00023145"/>
    </source>
</evidence>
<dbReference type="InterPro" id="IPR018114">
    <property type="entry name" value="TRYPSIN_HIS"/>
</dbReference>
<keyword evidence="5 11" id="KW-0378">Hydrolase</keyword>
<dbReference type="FunFam" id="2.40.10.10:FF:000028">
    <property type="entry name" value="Serine protease easter"/>
    <property type="match status" value="1"/>
</dbReference>
<dbReference type="PROSITE" id="PS51888">
    <property type="entry name" value="CLIP"/>
    <property type="match status" value="3"/>
</dbReference>
<dbReference type="InterPro" id="IPR001314">
    <property type="entry name" value="Peptidase_S1A"/>
</dbReference>
<feature type="domain" description="Clip" evidence="14">
    <location>
        <begin position="461"/>
        <end position="515"/>
    </location>
</feature>
<dbReference type="SUPFAM" id="SSF50494">
    <property type="entry name" value="Trypsin-like serine proteases"/>
    <property type="match status" value="2"/>
</dbReference>
<comment type="similarity">
    <text evidence="10">Belongs to the peptidase S1 family. CLIP subfamily.</text>
</comment>
<dbReference type="PRINTS" id="PR00722">
    <property type="entry name" value="CHYMOTRYPSIN"/>
</dbReference>
<keyword evidence="7" id="KW-0865">Zymogen</keyword>
<dbReference type="Gene3D" id="3.30.1640.30">
    <property type="match status" value="3"/>
</dbReference>
<dbReference type="PANTHER" id="PTHR24256">
    <property type="entry name" value="TRYPTASE-RELATED"/>
    <property type="match status" value="1"/>
</dbReference>
<dbReference type="SMART" id="SM00680">
    <property type="entry name" value="CLIP"/>
    <property type="match status" value="3"/>
</dbReference>
<evidence type="ECO:0000256" key="4">
    <source>
        <dbReference type="ARBA" id="ARBA00022729"/>
    </source>
</evidence>
<evidence type="ECO:0000256" key="1">
    <source>
        <dbReference type="ARBA" id="ARBA00004613"/>
    </source>
</evidence>
<dbReference type="InterPro" id="IPR009003">
    <property type="entry name" value="Peptidase_S1_PA"/>
</dbReference>
<dbReference type="CDD" id="cd00190">
    <property type="entry name" value="Tryp_SPc"/>
    <property type="match status" value="2"/>
</dbReference>
<dbReference type="GO" id="GO:0005576">
    <property type="term" value="C:extracellular region"/>
    <property type="evidence" value="ECO:0007669"/>
    <property type="project" value="UniProtKB-SubCell"/>
</dbReference>
<evidence type="ECO:0000313" key="15">
    <source>
        <dbReference type="EMBL" id="CAH2230285.1"/>
    </source>
</evidence>
<accession>A0A8S4R323</accession>
<dbReference type="FunFam" id="2.40.10.10:FF:000146">
    <property type="entry name" value="Serine protease 53"/>
    <property type="match status" value="1"/>
</dbReference>
<keyword evidence="2" id="KW-0964">Secreted</keyword>
<organism evidence="15 16">
    <name type="scientific">Pararge aegeria aegeria</name>
    <dbReference type="NCBI Taxonomy" id="348720"/>
    <lineage>
        <taxon>Eukaryota</taxon>
        <taxon>Metazoa</taxon>
        <taxon>Ecdysozoa</taxon>
        <taxon>Arthropoda</taxon>
        <taxon>Hexapoda</taxon>
        <taxon>Insecta</taxon>
        <taxon>Pterygota</taxon>
        <taxon>Neoptera</taxon>
        <taxon>Endopterygota</taxon>
        <taxon>Lepidoptera</taxon>
        <taxon>Glossata</taxon>
        <taxon>Ditrysia</taxon>
        <taxon>Papilionoidea</taxon>
        <taxon>Nymphalidae</taxon>
        <taxon>Satyrinae</taxon>
        <taxon>Satyrini</taxon>
        <taxon>Parargina</taxon>
        <taxon>Pararge</taxon>
    </lineage>
</organism>
<proteinExistence type="inferred from homology"/>
<feature type="domain" description="Peptidase S1" evidence="13">
    <location>
        <begin position="177"/>
        <end position="457"/>
    </location>
</feature>
<dbReference type="SMART" id="SM00020">
    <property type="entry name" value="Tryp_SPc"/>
    <property type="match status" value="2"/>
</dbReference>
<evidence type="ECO:0000256" key="2">
    <source>
        <dbReference type="ARBA" id="ARBA00022525"/>
    </source>
</evidence>
<comment type="subcellular location">
    <subcellularLocation>
        <location evidence="1">Secreted</location>
    </subcellularLocation>
</comment>
<protein>
    <submittedName>
        <fullName evidence="15">Jg20033 protein</fullName>
    </submittedName>
</protein>
<evidence type="ECO:0000256" key="10">
    <source>
        <dbReference type="ARBA" id="ARBA00024195"/>
    </source>
</evidence>
<dbReference type="InterPro" id="IPR051487">
    <property type="entry name" value="Ser/Thr_Proteases_Immune/Dev"/>
</dbReference>
<evidence type="ECO:0000259" key="13">
    <source>
        <dbReference type="PROSITE" id="PS50240"/>
    </source>
</evidence>
<evidence type="ECO:0000259" key="14">
    <source>
        <dbReference type="PROSITE" id="PS51888"/>
    </source>
</evidence>
<feature type="domain" description="Clip" evidence="14">
    <location>
        <begin position="87"/>
        <end position="139"/>
    </location>
</feature>
<evidence type="ECO:0000256" key="6">
    <source>
        <dbReference type="ARBA" id="ARBA00022825"/>
    </source>
</evidence>
<evidence type="ECO:0000256" key="5">
    <source>
        <dbReference type="ARBA" id="ARBA00022801"/>
    </source>
</evidence>
<evidence type="ECO:0000256" key="12">
    <source>
        <dbReference type="SAM" id="SignalP"/>
    </source>
</evidence>
<comment type="caution">
    <text evidence="15">The sequence shown here is derived from an EMBL/GenBank/DDBJ whole genome shotgun (WGS) entry which is preliminary data.</text>
</comment>
<dbReference type="Pfam" id="PF12032">
    <property type="entry name" value="CLIP"/>
    <property type="match status" value="3"/>
</dbReference>
<dbReference type="InterPro" id="IPR022700">
    <property type="entry name" value="CLIP"/>
</dbReference>
<keyword evidence="9" id="KW-0325">Glycoprotein</keyword>
<evidence type="ECO:0000256" key="3">
    <source>
        <dbReference type="ARBA" id="ARBA00022670"/>
    </source>
</evidence>
<dbReference type="EMBL" id="CAKXAJ010024785">
    <property type="protein sequence ID" value="CAH2230285.1"/>
    <property type="molecule type" value="Genomic_DNA"/>
</dbReference>
<dbReference type="Gene3D" id="2.40.10.10">
    <property type="entry name" value="Trypsin-like serine proteases"/>
    <property type="match status" value="4"/>
</dbReference>
<dbReference type="Pfam" id="PF00089">
    <property type="entry name" value="Trypsin"/>
    <property type="match status" value="2"/>
</dbReference>
<dbReference type="GO" id="GO:0006508">
    <property type="term" value="P:proteolysis"/>
    <property type="evidence" value="ECO:0007669"/>
    <property type="project" value="UniProtKB-KW"/>
</dbReference>
<evidence type="ECO:0000256" key="11">
    <source>
        <dbReference type="RuleBase" id="RU363034"/>
    </source>
</evidence>
<dbReference type="InterPro" id="IPR043504">
    <property type="entry name" value="Peptidase_S1_PA_chymotrypsin"/>
</dbReference>
<evidence type="ECO:0000256" key="9">
    <source>
        <dbReference type="ARBA" id="ARBA00023180"/>
    </source>
</evidence>
<evidence type="ECO:0000256" key="8">
    <source>
        <dbReference type="ARBA" id="ARBA00023157"/>
    </source>
</evidence>